<reference evidence="2 3" key="1">
    <citation type="submission" date="2024-07" db="EMBL/GenBank/DDBJ databases">
        <title>Genomic Encyclopedia of Type Strains, Phase V (KMG-V): Genome sequencing to study the core and pangenomes of soil and plant-associated prokaryotes.</title>
        <authorList>
            <person name="Whitman W."/>
        </authorList>
    </citation>
    <scope>NUCLEOTIDE SEQUENCE [LARGE SCALE GENOMIC DNA]</scope>
    <source>
        <strain evidence="2 3">USDA 415</strain>
    </source>
</reference>
<keyword evidence="3" id="KW-1185">Reference proteome</keyword>
<keyword evidence="1" id="KW-0472">Membrane</keyword>
<feature type="transmembrane region" description="Helical" evidence="1">
    <location>
        <begin position="26"/>
        <end position="46"/>
    </location>
</feature>
<proteinExistence type="predicted"/>
<gene>
    <name evidence="2" type="ORF">ABIF29_007079</name>
</gene>
<sequence length="104" mass="11460">MSAKTRDGTRKGAPFARTSIVPEFPAAFWIYWLLAAMAGEIAGHALNHIYLHRSGRVIVALTEMHGQVRFGPPVLFSVAKCPKSSKRAQLSPTLRMALQTNLSR</sequence>
<dbReference type="Proteomes" id="UP001565471">
    <property type="component" value="Unassembled WGS sequence"/>
</dbReference>
<dbReference type="GeneID" id="92951801"/>
<keyword evidence="1" id="KW-0812">Transmembrane</keyword>
<evidence type="ECO:0000313" key="2">
    <source>
        <dbReference type="EMBL" id="MEY9320280.1"/>
    </source>
</evidence>
<comment type="caution">
    <text evidence="2">The sequence shown here is derived from an EMBL/GenBank/DDBJ whole genome shotgun (WGS) entry which is preliminary data.</text>
</comment>
<name>A0ABV4FBE1_BRAEL</name>
<evidence type="ECO:0000313" key="3">
    <source>
        <dbReference type="Proteomes" id="UP001565471"/>
    </source>
</evidence>
<dbReference type="EMBL" id="JBGBZA010000002">
    <property type="protein sequence ID" value="MEY9320280.1"/>
    <property type="molecule type" value="Genomic_DNA"/>
</dbReference>
<dbReference type="RefSeq" id="WP_016847544.1">
    <property type="nucleotide sequence ID" value="NZ_BJNL01000031.1"/>
</dbReference>
<organism evidence="2 3">
    <name type="scientific">Bradyrhizobium elkanii</name>
    <dbReference type="NCBI Taxonomy" id="29448"/>
    <lineage>
        <taxon>Bacteria</taxon>
        <taxon>Pseudomonadati</taxon>
        <taxon>Pseudomonadota</taxon>
        <taxon>Alphaproteobacteria</taxon>
        <taxon>Hyphomicrobiales</taxon>
        <taxon>Nitrobacteraceae</taxon>
        <taxon>Bradyrhizobium</taxon>
    </lineage>
</organism>
<keyword evidence="1" id="KW-1133">Transmembrane helix</keyword>
<accession>A0ABV4FBE1</accession>
<evidence type="ECO:0000256" key="1">
    <source>
        <dbReference type="SAM" id="Phobius"/>
    </source>
</evidence>
<protein>
    <submittedName>
        <fullName evidence="2">Uncharacterized protein</fullName>
    </submittedName>
</protein>